<dbReference type="EMBL" id="VYKJ01000004">
    <property type="protein sequence ID" value="KAA9000735.1"/>
    <property type="molecule type" value="Genomic_DNA"/>
</dbReference>
<dbReference type="InterPro" id="IPR011991">
    <property type="entry name" value="ArsR-like_HTH"/>
</dbReference>
<dbReference type="PANTHER" id="PTHR33204">
    <property type="entry name" value="TRANSCRIPTIONAL REGULATOR, MARR FAMILY"/>
    <property type="match status" value="1"/>
</dbReference>
<organism evidence="5 6">
    <name type="scientific">Affinibrenneria salicis</name>
    <dbReference type="NCBI Taxonomy" id="2590031"/>
    <lineage>
        <taxon>Bacteria</taxon>
        <taxon>Pseudomonadati</taxon>
        <taxon>Pseudomonadota</taxon>
        <taxon>Gammaproteobacteria</taxon>
        <taxon>Enterobacterales</taxon>
        <taxon>Pectobacteriaceae</taxon>
        <taxon>Affinibrenneria</taxon>
    </lineage>
</organism>
<keyword evidence="6" id="KW-1185">Reference proteome</keyword>
<dbReference type="CDD" id="cd00090">
    <property type="entry name" value="HTH_ARSR"/>
    <property type="match status" value="1"/>
</dbReference>
<gene>
    <name evidence="5" type="ORF">FJU30_11050</name>
</gene>
<evidence type="ECO:0000313" key="6">
    <source>
        <dbReference type="Proteomes" id="UP000335415"/>
    </source>
</evidence>
<dbReference type="OrthoDB" id="9807069at2"/>
<comment type="caution">
    <text evidence="5">The sequence shown here is derived from an EMBL/GenBank/DDBJ whole genome shotgun (WGS) entry which is preliminary data.</text>
</comment>
<dbReference type="GO" id="GO:0006355">
    <property type="term" value="P:regulation of DNA-templated transcription"/>
    <property type="evidence" value="ECO:0007669"/>
    <property type="project" value="UniProtKB-ARBA"/>
</dbReference>
<feature type="domain" description="HTH hxlR-type" evidence="4">
    <location>
        <begin position="12"/>
        <end position="110"/>
    </location>
</feature>
<dbReference type="SUPFAM" id="SSF46785">
    <property type="entry name" value="Winged helix' DNA-binding domain"/>
    <property type="match status" value="1"/>
</dbReference>
<reference evidence="5 6" key="1">
    <citation type="submission" date="2019-09" db="EMBL/GenBank/DDBJ databases">
        <authorList>
            <person name="Li Y."/>
        </authorList>
    </citation>
    <scope>NUCLEOTIDE SEQUENCE [LARGE SCALE GENOMIC DNA]</scope>
    <source>
        <strain evidence="5 6">L3-3HA</strain>
    </source>
</reference>
<proteinExistence type="predicted"/>
<evidence type="ECO:0000259" key="4">
    <source>
        <dbReference type="PROSITE" id="PS51118"/>
    </source>
</evidence>
<dbReference type="InterPro" id="IPR036388">
    <property type="entry name" value="WH-like_DNA-bd_sf"/>
</dbReference>
<dbReference type="Proteomes" id="UP000335415">
    <property type="component" value="Unassembled WGS sequence"/>
</dbReference>
<dbReference type="InterPro" id="IPR002577">
    <property type="entry name" value="HTH_HxlR"/>
</dbReference>
<name>A0A5J5G285_9GAMM</name>
<evidence type="ECO:0000256" key="3">
    <source>
        <dbReference type="ARBA" id="ARBA00023163"/>
    </source>
</evidence>
<keyword evidence="3" id="KW-0804">Transcription</keyword>
<dbReference type="PANTHER" id="PTHR33204:SF37">
    <property type="entry name" value="HTH-TYPE TRANSCRIPTIONAL REGULATOR YODB"/>
    <property type="match status" value="1"/>
</dbReference>
<sequence>MAFPGDVYSEKCSARDALALISGKWVMLILPLLAIKPMRNGELLRKIEGISQKMLTQTLRQLERHGLVERYDYFEKPACVEYRLTNVAYSLVETLASLDRWAENNFPALDAAREEYDANNDL</sequence>
<protein>
    <submittedName>
        <fullName evidence="5">Helix-turn-helix transcriptional regulator</fullName>
    </submittedName>
</protein>
<dbReference type="InterPro" id="IPR036390">
    <property type="entry name" value="WH_DNA-bd_sf"/>
</dbReference>
<evidence type="ECO:0000256" key="2">
    <source>
        <dbReference type="ARBA" id="ARBA00023125"/>
    </source>
</evidence>
<accession>A0A5J5G285</accession>
<dbReference type="PROSITE" id="PS51118">
    <property type="entry name" value="HTH_HXLR"/>
    <property type="match status" value="1"/>
</dbReference>
<evidence type="ECO:0000256" key="1">
    <source>
        <dbReference type="ARBA" id="ARBA00023015"/>
    </source>
</evidence>
<dbReference type="Gene3D" id="1.10.10.10">
    <property type="entry name" value="Winged helix-like DNA-binding domain superfamily/Winged helix DNA-binding domain"/>
    <property type="match status" value="1"/>
</dbReference>
<dbReference type="GO" id="GO:0003677">
    <property type="term" value="F:DNA binding"/>
    <property type="evidence" value="ECO:0007669"/>
    <property type="project" value="UniProtKB-KW"/>
</dbReference>
<dbReference type="AlphaFoldDB" id="A0A5J5G285"/>
<dbReference type="Pfam" id="PF01638">
    <property type="entry name" value="HxlR"/>
    <property type="match status" value="1"/>
</dbReference>
<dbReference type="RefSeq" id="WP_150435002.1">
    <property type="nucleotide sequence ID" value="NZ_VYKJ01000004.1"/>
</dbReference>
<keyword evidence="1" id="KW-0805">Transcription regulation</keyword>
<keyword evidence="2" id="KW-0238">DNA-binding</keyword>
<evidence type="ECO:0000313" key="5">
    <source>
        <dbReference type="EMBL" id="KAA9000735.1"/>
    </source>
</evidence>